<name>A0A9W6WGQ2_AMBMO</name>
<organism evidence="1 2">
    <name type="scientific">Ambrosiozyma monospora</name>
    <name type="common">Yeast</name>
    <name type="synonym">Endomycopsis monosporus</name>
    <dbReference type="NCBI Taxonomy" id="43982"/>
    <lineage>
        <taxon>Eukaryota</taxon>
        <taxon>Fungi</taxon>
        <taxon>Dikarya</taxon>
        <taxon>Ascomycota</taxon>
        <taxon>Saccharomycotina</taxon>
        <taxon>Pichiomycetes</taxon>
        <taxon>Pichiales</taxon>
        <taxon>Pichiaceae</taxon>
        <taxon>Ambrosiozyma</taxon>
    </lineage>
</organism>
<sequence>MLHIPLAALHEARANNFEKSENYFRSVESFIDADLVSKAHDLTLSRVAPAFIISNSKLEKFKQLLLNFKSLPNWSVGGEVYFDYLRLLELSSVSQTTDELKSVVDKLINNLELIETANAQAKVARTLMLKKLIHTIFDRGLDYPQAKLTSFELPSSETNYLNYKINEPKLIEG</sequence>
<dbReference type="EMBL" id="BSXU01009283">
    <property type="protein sequence ID" value="GME68614.1"/>
    <property type="molecule type" value="Genomic_DNA"/>
</dbReference>
<gene>
    <name evidence="1" type="ORF">Amon01_000904800</name>
</gene>
<reference evidence="1" key="1">
    <citation type="submission" date="2023-04" db="EMBL/GenBank/DDBJ databases">
        <title>Ambrosiozyma monospora NBRC 1965.</title>
        <authorList>
            <person name="Ichikawa N."/>
            <person name="Sato H."/>
            <person name="Tonouchi N."/>
        </authorList>
    </citation>
    <scope>NUCLEOTIDE SEQUENCE</scope>
    <source>
        <strain evidence="1">NBRC 1965</strain>
    </source>
</reference>
<keyword evidence="2" id="KW-1185">Reference proteome</keyword>
<dbReference type="Proteomes" id="UP001165063">
    <property type="component" value="Unassembled WGS sequence"/>
</dbReference>
<proteinExistence type="predicted"/>
<protein>
    <submittedName>
        <fullName evidence="1">Unnamed protein product</fullName>
    </submittedName>
</protein>
<dbReference type="OrthoDB" id="3797628at2759"/>
<evidence type="ECO:0000313" key="1">
    <source>
        <dbReference type="EMBL" id="GME68614.1"/>
    </source>
</evidence>
<dbReference type="AlphaFoldDB" id="A0A9W6WGQ2"/>
<evidence type="ECO:0000313" key="2">
    <source>
        <dbReference type="Proteomes" id="UP001165063"/>
    </source>
</evidence>
<comment type="caution">
    <text evidence="1">The sequence shown here is derived from an EMBL/GenBank/DDBJ whole genome shotgun (WGS) entry which is preliminary data.</text>
</comment>
<accession>A0A9W6WGQ2</accession>